<feature type="non-terminal residue" evidence="2">
    <location>
        <position position="1"/>
    </location>
</feature>
<dbReference type="EMBL" id="JALJOV010000024">
    <property type="protein sequence ID" value="KAK9868511.1"/>
    <property type="molecule type" value="Genomic_DNA"/>
</dbReference>
<evidence type="ECO:0000256" key="1">
    <source>
        <dbReference type="SAM" id="MobiDB-lite"/>
    </source>
</evidence>
<dbReference type="Proteomes" id="UP001485043">
    <property type="component" value="Unassembled WGS sequence"/>
</dbReference>
<dbReference type="AlphaFoldDB" id="A0AAW1TF56"/>
<comment type="caution">
    <text evidence="2">The sequence shown here is derived from an EMBL/GenBank/DDBJ whole genome shotgun (WGS) entry which is preliminary data.</text>
</comment>
<reference evidence="2 3" key="1">
    <citation type="journal article" date="2024" name="Nat. Commun.">
        <title>Phylogenomics reveals the evolutionary origins of lichenization in chlorophyte algae.</title>
        <authorList>
            <person name="Puginier C."/>
            <person name="Libourel C."/>
            <person name="Otte J."/>
            <person name="Skaloud P."/>
            <person name="Haon M."/>
            <person name="Grisel S."/>
            <person name="Petersen M."/>
            <person name="Berrin J.G."/>
            <person name="Delaux P.M."/>
            <person name="Dal Grande F."/>
            <person name="Keller J."/>
        </authorList>
    </citation>
    <scope>NUCLEOTIDE SEQUENCE [LARGE SCALE GENOMIC DNA]</scope>
    <source>
        <strain evidence="2 3">SAG 2523</strain>
    </source>
</reference>
<sequence length="27" mass="2823">ASPEGVPSGDPAGNSTVVRQKEPEREE</sequence>
<gene>
    <name evidence="2" type="ORF">WJX84_000005</name>
</gene>
<evidence type="ECO:0000313" key="3">
    <source>
        <dbReference type="Proteomes" id="UP001485043"/>
    </source>
</evidence>
<name>A0AAW1TF56_9CHLO</name>
<feature type="region of interest" description="Disordered" evidence="1">
    <location>
        <begin position="1"/>
        <end position="27"/>
    </location>
</feature>
<keyword evidence="3" id="KW-1185">Reference proteome</keyword>
<evidence type="ECO:0000313" key="2">
    <source>
        <dbReference type="EMBL" id="KAK9868511.1"/>
    </source>
</evidence>
<protein>
    <submittedName>
        <fullName evidence="2">Uncharacterized protein</fullName>
    </submittedName>
</protein>
<proteinExistence type="predicted"/>
<accession>A0AAW1TF56</accession>
<organism evidence="2 3">
    <name type="scientific">Apatococcus fuscideae</name>
    <dbReference type="NCBI Taxonomy" id="2026836"/>
    <lineage>
        <taxon>Eukaryota</taxon>
        <taxon>Viridiplantae</taxon>
        <taxon>Chlorophyta</taxon>
        <taxon>core chlorophytes</taxon>
        <taxon>Trebouxiophyceae</taxon>
        <taxon>Chlorellales</taxon>
        <taxon>Chlorellaceae</taxon>
        <taxon>Apatococcus</taxon>
    </lineage>
</organism>